<name>A0A182QJP4_9DIPT</name>
<keyword evidence="1" id="KW-0472">Membrane</keyword>
<evidence type="ECO:0000313" key="2">
    <source>
        <dbReference type="EnsemblMetazoa" id="AFAF011616-PA"/>
    </source>
</evidence>
<dbReference type="EnsemblMetazoa" id="AFAF011616-RA">
    <property type="protein sequence ID" value="AFAF011616-PA"/>
    <property type="gene ID" value="AFAF011616"/>
</dbReference>
<organism evidence="2 3">
    <name type="scientific">Anopheles farauti</name>
    <dbReference type="NCBI Taxonomy" id="69004"/>
    <lineage>
        <taxon>Eukaryota</taxon>
        <taxon>Metazoa</taxon>
        <taxon>Ecdysozoa</taxon>
        <taxon>Arthropoda</taxon>
        <taxon>Hexapoda</taxon>
        <taxon>Insecta</taxon>
        <taxon>Pterygota</taxon>
        <taxon>Neoptera</taxon>
        <taxon>Endopterygota</taxon>
        <taxon>Diptera</taxon>
        <taxon>Nematocera</taxon>
        <taxon>Culicoidea</taxon>
        <taxon>Culicidae</taxon>
        <taxon>Anophelinae</taxon>
        <taxon>Anopheles</taxon>
    </lineage>
</organism>
<keyword evidence="1" id="KW-1133">Transmembrane helix</keyword>
<proteinExistence type="predicted"/>
<dbReference type="Proteomes" id="UP000075886">
    <property type="component" value="Unassembled WGS sequence"/>
</dbReference>
<keyword evidence="1" id="KW-0812">Transmembrane</keyword>
<dbReference type="EMBL" id="AXCN02001713">
    <property type="status" value="NOT_ANNOTATED_CDS"/>
    <property type="molecule type" value="Genomic_DNA"/>
</dbReference>
<reference evidence="3" key="1">
    <citation type="submission" date="2014-01" db="EMBL/GenBank/DDBJ databases">
        <title>The Genome Sequence of Anopheles farauti FAR1 (V2).</title>
        <authorList>
            <consortium name="The Broad Institute Genomics Platform"/>
            <person name="Neafsey D.E."/>
            <person name="Besansky N."/>
            <person name="Howell P."/>
            <person name="Walton C."/>
            <person name="Young S.K."/>
            <person name="Zeng Q."/>
            <person name="Gargeya S."/>
            <person name="Fitzgerald M."/>
            <person name="Haas B."/>
            <person name="Abouelleil A."/>
            <person name="Allen A.W."/>
            <person name="Alvarado L."/>
            <person name="Arachchi H.M."/>
            <person name="Berlin A.M."/>
            <person name="Chapman S.B."/>
            <person name="Gainer-Dewar J."/>
            <person name="Goldberg J."/>
            <person name="Griggs A."/>
            <person name="Gujja S."/>
            <person name="Hansen M."/>
            <person name="Howarth C."/>
            <person name="Imamovic A."/>
            <person name="Ireland A."/>
            <person name="Larimer J."/>
            <person name="McCowan C."/>
            <person name="Murphy C."/>
            <person name="Pearson M."/>
            <person name="Poon T.W."/>
            <person name="Priest M."/>
            <person name="Roberts A."/>
            <person name="Saif S."/>
            <person name="Shea T."/>
            <person name="Sisk P."/>
            <person name="Sykes S."/>
            <person name="Wortman J."/>
            <person name="Nusbaum C."/>
            <person name="Birren B."/>
        </authorList>
    </citation>
    <scope>NUCLEOTIDE SEQUENCE [LARGE SCALE GENOMIC DNA]</scope>
    <source>
        <strain evidence="3">FAR1</strain>
    </source>
</reference>
<evidence type="ECO:0000256" key="1">
    <source>
        <dbReference type="SAM" id="Phobius"/>
    </source>
</evidence>
<evidence type="ECO:0000313" key="3">
    <source>
        <dbReference type="Proteomes" id="UP000075886"/>
    </source>
</evidence>
<reference evidence="2" key="2">
    <citation type="submission" date="2020-05" db="UniProtKB">
        <authorList>
            <consortium name="EnsemblMetazoa"/>
        </authorList>
    </citation>
    <scope>IDENTIFICATION</scope>
    <source>
        <strain evidence="2">FAR1</strain>
    </source>
</reference>
<keyword evidence="3" id="KW-1185">Reference proteome</keyword>
<feature type="transmembrane region" description="Helical" evidence="1">
    <location>
        <begin position="12"/>
        <end position="34"/>
    </location>
</feature>
<accession>A0A182QJP4</accession>
<sequence length="156" mass="17262">MENDSCYGGGDIAGAIFGTLFAVVLVAVLLWWLYKKNLILKRKANHHHLENAIVQSTFFPLPVPPKIIPLTLTNIWNDGVKCFDELHKSTTTTSMGPFAGERGLSGCGRRVMPHVLFPKSRANAARAQSIIRSARNRSQTEAAITMARVCRADWDV</sequence>
<dbReference type="VEuPathDB" id="VectorBase:AFAF011616"/>
<dbReference type="AlphaFoldDB" id="A0A182QJP4"/>
<protein>
    <submittedName>
        <fullName evidence="2">Uncharacterized protein</fullName>
    </submittedName>
</protein>